<evidence type="ECO:0000256" key="1">
    <source>
        <dbReference type="ARBA" id="ARBA00022722"/>
    </source>
</evidence>
<sequence>MKDAAQEGMRQMIGAVVYRLRAEDTARVPVFHGRWLHGLFFKIMEEYSAELSAYVHEALNVKPFTVSLLKQRQGKDEGGYRAVARGESLSWRVTALREDVLRAALHVRTGEVLQAGNLPLRVEEVKVDGTEDSGVVDEMELVGAALGAGRIAEIRLRFLSPVAFRRDDKDYPTPDPVFIFSSLSDKWQQAAMPVEMDRAWIREAAARALLAEWHGSSRRVYFGGDRGMLAFSGRFSYDVTALDEEEQHALLLLAQFANFSGVGRLTGQGFGETRVAYR</sequence>
<evidence type="ECO:0000256" key="3">
    <source>
        <dbReference type="ARBA" id="ARBA00022801"/>
    </source>
</evidence>
<dbReference type="eggNOG" id="COG5551">
    <property type="taxonomic scope" value="Bacteria"/>
</dbReference>
<dbReference type="GO" id="GO:0016788">
    <property type="term" value="F:hydrolase activity, acting on ester bonds"/>
    <property type="evidence" value="ECO:0007669"/>
    <property type="project" value="InterPro"/>
</dbReference>
<dbReference type="AlphaFoldDB" id="C9LTC0"/>
<reference evidence="7 8" key="1">
    <citation type="submission" date="2009-09" db="EMBL/GenBank/DDBJ databases">
        <authorList>
            <person name="Weinstock G."/>
            <person name="Sodergren E."/>
            <person name="Clifton S."/>
            <person name="Fulton L."/>
            <person name="Fulton B."/>
            <person name="Courtney L."/>
            <person name="Fronick C."/>
            <person name="Harrison M."/>
            <person name="Strong C."/>
            <person name="Farmer C."/>
            <person name="Delahaunty K."/>
            <person name="Markovic C."/>
            <person name="Hall O."/>
            <person name="Minx P."/>
            <person name="Tomlinson C."/>
            <person name="Mitreva M."/>
            <person name="Nelson J."/>
            <person name="Hou S."/>
            <person name="Wollam A."/>
            <person name="Pepin K.H."/>
            <person name="Johnson M."/>
            <person name="Bhonagiri V."/>
            <person name="Nash W.E."/>
            <person name="Warren W."/>
            <person name="Chinwalla A."/>
            <person name="Mardis E.R."/>
            <person name="Wilson R.K."/>
        </authorList>
    </citation>
    <scope>NUCLEOTIDE SEQUENCE [LARGE SCALE GENOMIC DNA]</scope>
    <source>
        <strain evidence="8">ATCC 35185 / DSM 20758 / VPI D19B-28</strain>
    </source>
</reference>
<keyword evidence="2" id="KW-0255">Endonuclease</keyword>
<dbReference type="EMBL" id="ACKP02000012">
    <property type="protein sequence ID" value="EEX77966.1"/>
    <property type="molecule type" value="Genomic_DNA"/>
</dbReference>
<dbReference type="Proteomes" id="UP000003505">
    <property type="component" value="Unassembled WGS sequence"/>
</dbReference>
<dbReference type="Pfam" id="PF19308">
    <property type="entry name" value="CRISPR_Cas6_N"/>
    <property type="match status" value="1"/>
</dbReference>
<dbReference type="GO" id="GO:0004519">
    <property type="term" value="F:endonuclease activity"/>
    <property type="evidence" value="ECO:0007669"/>
    <property type="project" value="UniProtKB-KW"/>
</dbReference>
<gene>
    <name evidence="7" type="ORF">SELSPUOL_00703</name>
</gene>
<dbReference type="NCBIfam" id="TIGR01877">
    <property type="entry name" value="cas_cas6"/>
    <property type="match status" value="1"/>
</dbReference>
<dbReference type="InterPro" id="IPR045747">
    <property type="entry name" value="CRISPR-assoc_prot_Cas6_N_sf"/>
</dbReference>
<evidence type="ECO:0000259" key="5">
    <source>
        <dbReference type="Pfam" id="PF10040"/>
    </source>
</evidence>
<organism evidence="7 8">
    <name type="scientific">Selenomonas sputigena (strain ATCC 35185 / DSM 20758 / CCUG 44933 / VPI D19B-28)</name>
    <dbReference type="NCBI Taxonomy" id="546271"/>
    <lineage>
        <taxon>Bacteria</taxon>
        <taxon>Bacillati</taxon>
        <taxon>Bacillota</taxon>
        <taxon>Negativicutes</taxon>
        <taxon>Selenomonadales</taxon>
        <taxon>Selenomonadaceae</taxon>
        <taxon>Selenomonas</taxon>
    </lineage>
</organism>
<dbReference type="InterPro" id="IPR019267">
    <property type="entry name" value="CRISPR-assoc_Cas6_C"/>
</dbReference>
<evidence type="ECO:0000256" key="2">
    <source>
        <dbReference type="ARBA" id="ARBA00022759"/>
    </source>
</evidence>
<evidence type="ECO:0000313" key="8">
    <source>
        <dbReference type="Proteomes" id="UP000003505"/>
    </source>
</evidence>
<dbReference type="GO" id="GO:0051607">
    <property type="term" value="P:defense response to virus"/>
    <property type="evidence" value="ECO:0007669"/>
    <property type="project" value="UniProtKB-KW"/>
</dbReference>
<dbReference type="InterPro" id="IPR045648">
    <property type="entry name" value="CRISPR-assoc_Cas6-like_N"/>
</dbReference>
<protein>
    <submittedName>
        <fullName evidence="7">Putative CRISPR-associated endoribonuclease Cas6</fullName>
    </submittedName>
</protein>
<dbReference type="InterPro" id="IPR010156">
    <property type="entry name" value="CRISPR-assoc_prot_Cas6"/>
</dbReference>
<dbReference type="CDD" id="cd21141">
    <property type="entry name" value="Cas6_III-like"/>
    <property type="match status" value="1"/>
</dbReference>
<dbReference type="Gene3D" id="3.30.70.1900">
    <property type="match status" value="1"/>
</dbReference>
<evidence type="ECO:0000259" key="6">
    <source>
        <dbReference type="Pfam" id="PF19308"/>
    </source>
</evidence>
<dbReference type="Pfam" id="PF10040">
    <property type="entry name" value="CRISPR_Cas6"/>
    <property type="match status" value="1"/>
</dbReference>
<keyword evidence="3" id="KW-0378">Hydrolase</keyword>
<feature type="domain" description="CRISPR-associated protein Cas6-like N-terminal" evidence="6">
    <location>
        <begin position="30"/>
        <end position="76"/>
    </location>
</feature>
<dbReference type="Gene3D" id="3.30.70.1890">
    <property type="match status" value="1"/>
</dbReference>
<name>C9LTC0_SELS3</name>
<evidence type="ECO:0000256" key="4">
    <source>
        <dbReference type="ARBA" id="ARBA00023118"/>
    </source>
</evidence>
<evidence type="ECO:0000313" key="7">
    <source>
        <dbReference type="EMBL" id="EEX77966.1"/>
    </source>
</evidence>
<comment type="caution">
    <text evidence="7">The sequence shown here is derived from an EMBL/GenBank/DDBJ whole genome shotgun (WGS) entry which is preliminary data.</text>
</comment>
<feature type="domain" description="CRISPR-associated protein Cas6 C-terminal" evidence="5">
    <location>
        <begin position="156"/>
        <end position="273"/>
    </location>
</feature>
<keyword evidence="1" id="KW-0540">Nuclease</keyword>
<accession>C9LTC0</accession>
<proteinExistence type="predicted"/>
<dbReference type="STRING" id="546271.Selsp_1498"/>
<keyword evidence="4" id="KW-0051">Antiviral defense</keyword>